<accession>A0A1B1Y8F2</accession>
<reference evidence="3 4" key="1">
    <citation type="submission" date="2016-02" db="EMBL/GenBank/DDBJ databases">
        <authorList>
            <person name="Wen L."/>
            <person name="He K."/>
            <person name="Yang H."/>
        </authorList>
    </citation>
    <scope>NUCLEOTIDE SEQUENCE [LARGE SCALE GENOMIC DNA]</scope>
    <source>
        <strain evidence="3 4">CZ1127</strain>
    </source>
</reference>
<evidence type="ECO:0000256" key="1">
    <source>
        <dbReference type="ARBA" id="ARBA00022676"/>
    </source>
</evidence>
<sequence length="342" mass="38376">MDQKHILVIRMSAMGDVAMTVPVIKTLISQHPDIKITVVSKGFLSPLFEDIEQVHFFTADVRGKHRGFKGIYKLYKELKSLNLDAVADLHNVLRSKLLRTFFKLDGTKVAFINKGRAEKKALTSLKNKVFKPLTSTHQRYADVFSLLGFSVDLEKPSLKNKEVLTKELKDLFNYQPDEKIIGIAPFAAHQGKKYPLELIEQVIETLSKQHKVLLFGGGKQEVEVLNNITQKHSNTFSMAGKIKLKQELAIISNLSVMISMDSGNGHFSALYGIPTITIWGATHPYAGFAPFHQEDNCLTADRKKYPLLPTSVYGNKIISGYENVMETISPKAIIYKVLSTII</sequence>
<name>A0A1B1Y8F2_9FLAO</name>
<evidence type="ECO:0000313" key="3">
    <source>
        <dbReference type="EMBL" id="ANW96999.1"/>
    </source>
</evidence>
<keyword evidence="2 3" id="KW-0808">Transferase</keyword>
<dbReference type="AlphaFoldDB" id="A0A1B1Y8F2"/>
<gene>
    <name evidence="3" type="ORF">AXE80_12220</name>
</gene>
<protein>
    <submittedName>
        <fullName evidence="3">Heptosyltransferase</fullName>
    </submittedName>
</protein>
<dbReference type="GO" id="GO:0005829">
    <property type="term" value="C:cytosol"/>
    <property type="evidence" value="ECO:0007669"/>
    <property type="project" value="TreeGrafter"/>
</dbReference>
<dbReference type="GO" id="GO:0009244">
    <property type="term" value="P:lipopolysaccharide core region biosynthetic process"/>
    <property type="evidence" value="ECO:0007669"/>
    <property type="project" value="TreeGrafter"/>
</dbReference>
<evidence type="ECO:0000256" key="2">
    <source>
        <dbReference type="ARBA" id="ARBA00022679"/>
    </source>
</evidence>
<dbReference type="PANTHER" id="PTHR30160">
    <property type="entry name" value="TETRAACYLDISACCHARIDE 4'-KINASE-RELATED"/>
    <property type="match status" value="1"/>
</dbReference>
<dbReference type="OrthoDB" id="9768048at2"/>
<dbReference type="KEGG" id="wfu:AXE80_12220"/>
<dbReference type="EMBL" id="CP014224">
    <property type="protein sequence ID" value="ANW96999.1"/>
    <property type="molecule type" value="Genomic_DNA"/>
</dbReference>
<dbReference type="PANTHER" id="PTHR30160:SF22">
    <property type="entry name" value="LIPOPOLYSACCHARIDE CORE BIOSYNTHESIS PROTEIN"/>
    <property type="match status" value="1"/>
</dbReference>
<dbReference type="Proteomes" id="UP000092967">
    <property type="component" value="Chromosome"/>
</dbReference>
<dbReference type="InterPro" id="IPR051199">
    <property type="entry name" value="LPS_LOS_Heptosyltrfase"/>
</dbReference>
<dbReference type="GO" id="GO:0008713">
    <property type="term" value="F:ADP-heptose-lipopolysaccharide heptosyltransferase activity"/>
    <property type="evidence" value="ECO:0007669"/>
    <property type="project" value="TreeGrafter"/>
</dbReference>
<proteinExistence type="predicted"/>
<dbReference type="InterPro" id="IPR002201">
    <property type="entry name" value="Glyco_trans_9"/>
</dbReference>
<dbReference type="RefSeq" id="WP_068827743.1">
    <property type="nucleotide sequence ID" value="NZ_CP014224.1"/>
</dbReference>
<dbReference type="CDD" id="cd03789">
    <property type="entry name" value="GT9_LPS_heptosyltransferase"/>
    <property type="match status" value="1"/>
</dbReference>
<dbReference type="SUPFAM" id="SSF53756">
    <property type="entry name" value="UDP-Glycosyltransferase/glycogen phosphorylase"/>
    <property type="match status" value="1"/>
</dbReference>
<evidence type="ECO:0000313" key="4">
    <source>
        <dbReference type="Proteomes" id="UP000092967"/>
    </source>
</evidence>
<keyword evidence="4" id="KW-1185">Reference proteome</keyword>
<keyword evidence="1" id="KW-0328">Glycosyltransferase</keyword>
<dbReference type="STRING" id="1790137.AXE80_12220"/>
<dbReference type="Gene3D" id="3.40.50.2000">
    <property type="entry name" value="Glycogen Phosphorylase B"/>
    <property type="match status" value="2"/>
</dbReference>
<dbReference type="Pfam" id="PF01075">
    <property type="entry name" value="Glyco_transf_9"/>
    <property type="match status" value="1"/>
</dbReference>
<organism evidence="3 4">
    <name type="scientific">Wenyingzhuangia fucanilytica</name>
    <dbReference type="NCBI Taxonomy" id="1790137"/>
    <lineage>
        <taxon>Bacteria</taxon>
        <taxon>Pseudomonadati</taxon>
        <taxon>Bacteroidota</taxon>
        <taxon>Flavobacteriia</taxon>
        <taxon>Flavobacteriales</taxon>
        <taxon>Flavobacteriaceae</taxon>
        <taxon>Wenyingzhuangia</taxon>
    </lineage>
</organism>